<protein>
    <submittedName>
        <fullName evidence="2">MBL fold metallo-hydrolase</fullName>
        <ecNumber evidence="2">3.-.-.-</ecNumber>
    </submittedName>
</protein>
<reference evidence="2 3" key="1">
    <citation type="submission" date="2024-09" db="EMBL/GenBank/DDBJ databases">
        <authorList>
            <person name="Sun Q."/>
            <person name="Mori K."/>
        </authorList>
    </citation>
    <scope>NUCLEOTIDE SEQUENCE [LARGE SCALE GENOMIC DNA]</scope>
    <source>
        <strain evidence="2 3">NCAIM B.02301</strain>
    </source>
</reference>
<keyword evidence="3" id="KW-1185">Reference proteome</keyword>
<evidence type="ECO:0000313" key="3">
    <source>
        <dbReference type="Proteomes" id="UP001589833"/>
    </source>
</evidence>
<evidence type="ECO:0000313" key="2">
    <source>
        <dbReference type="EMBL" id="MFC0559550.1"/>
    </source>
</evidence>
<name>A0ABV6NFL2_9BACI</name>
<organism evidence="2 3">
    <name type="scientific">Halalkalibacter alkalisediminis</name>
    <dbReference type="NCBI Taxonomy" id="935616"/>
    <lineage>
        <taxon>Bacteria</taxon>
        <taxon>Bacillati</taxon>
        <taxon>Bacillota</taxon>
        <taxon>Bacilli</taxon>
        <taxon>Bacillales</taxon>
        <taxon>Bacillaceae</taxon>
        <taxon>Halalkalibacter</taxon>
    </lineage>
</organism>
<dbReference type="CDD" id="cd06262">
    <property type="entry name" value="metallo-hydrolase-like_MBL-fold"/>
    <property type="match status" value="1"/>
</dbReference>
<dbReference type="GO" id="GO:0016787">
    <property type="term" value="F:hydrolase activity"/>
    <property type="evidence" value="ECO:0007669"/>
    <property type="project" value="UniProtKB-KW"/>
</dbReference>
<proteinExistence type="predicted"/>
<accession>A0ABV6NFL2</accession>
<dbReference type="InterPro" id="IPR036866">
    <property type="entry name" value="RibonucZ/Hydroxyglut_hydro"/>
</dbReference>
<dbReference type="Gene3D" id="3.60.15.10">
    <property type="entry name" value="Ribonuclease Z/Hydroxyacylglutathione hydrolase-like"/>
    <property type="match status" value="1"/>
</dbReference>
<feature type="domain" description="Metallo-beta-lactamase" evidence="1">
    <location>
        <begin position="20"/>
        <end position="208"/>
    </location>
</feature>
<evidence type="ECO:0000259" key="1">
    <source>
        <dbReference type="SMART" id="SM00849"/>
    </source>
</evidence>
<dbReference type="SMART" id="SM00849">
    <property type="entry name" value="Lactamase_B"/>
    <property type="match status" value="1"/>
</dbReference>
<sequence>MERIGPLVIVEGPNKSKVPFSRSLYIDCKEKVLIDSGADKRALLDIKRELGIELILNTHYHPDHIQHNSLFPQAAKWINPIEFETIQSIDRIAEANGIYQEWGEAGVKMWRTNLPEEWIQNIEEISGTYDYETEYSFSNVNVTFLHTPGHTKGLSSPYFSDLGVAYVSDYDMTSFGPWYNGKDGNIEEFIESGKRLLSLDANTYITGHQKGIFTKQEFQNEMETYLEIIDKRDHTIEQYVRKGLTFEEITDIGIFYPKNSLNVPIFKTWERSGIRKHLHRLGLTVSERDGALVDVK</sequence>
<dbReference type="PANTHER" id="PTHR42951">
    <property type="entry name" value="METALLO-BETA-LACTAMASE DOMAIN-CONTAINING"/>
    <property type="match status" value="1"/>
</dbReference>
<dbReference type="InterPro" id="IPR050855">
    <property type="entry name" value="NDM-1-like"/>
</dbReference>
<dbReference type="RefSeq" id="WP_273841382.1">
    <property type="nucleotide sequence ID" value="NZ_JAQQWT010000004.1"/>
</dbReference>
<dbReference type="Proteomes" id="UP001589833">
    <property type="component" value="Unassembled WGS sequence"/>
</dbReference>
<gene>
    <name evidence="2" type="ORF">ACFFH4_10875</name>
</gene>
<dbReference type="EMBL" id="JBHLTR010000013">
    <property type="protein sequence ID" value="MFC0559550.1"/>
    <property type="molecule type" value="Genomic_DNA"/>
</dbReference>
<comment type="caution">
    <text evidence="2">The sequence shown here is derived from an EMBL/GenBank/DDBJ whole genome shotgun (WGS) entry which is preliminary data.</text>
</comment>
<keyword evidence="2" id="KW-0378">Hydrolase</keyword>
<dbReference type="SUPFAM" id="SSF56281">
    <property type="entry name" value="Metallo-hydrolase/oxidoreductase"/>
    <property type="match status" value="1"/>
</dbReference>
<dbReference type="InterPro" id="IPR001279">
    <property type="entry name" value="Metallo-B-lactamas"/>
</dbReference>
<dbReference type="EC" id="3.-.-.-" evidence="2"/>
<dbReference type="Pfam" id="PF00753">
    <property type="entry name" value="Lactamase_B"/>
    <property type="match status" value="1"/>
</dbReference>